<dbReference type="RefSeq" id="WP_320508285.1">
    <property type="nucleotide sequence ID" value="NZ_JAXCLW010000002.1"/>
</dbReference>
<protein>
    <submittedName>
        <fullName evidence="1">Uncharacterized protein</fullName>
    </submittedName>
</protein>
<reference evidence="1 2" key="1">
    <citation type="journal article" date="2016" name="Antonie Van Leeuwenhoek">
        <title>Dongia soli sp. nov., isolated from soil from Dokdo, Korea.</title>
        <authorList>
            <person name="Kim D.U."/>
            <person name="Lee H."/>
            <person name="Kim H."/>
            <person name="Kim S.G."/>
            <person name="Ka J.O."/>
        </authorList>
    </citation>
    <scope>NUCLEOTIDE SEQUENCE [LARGE SCALE GENOMIC DNA]</scope>
    <source>
        <strain evidence="1 2">D78</strain>
    </source>
</reference>
<proteinExistence type="predicted"/>
<comment type="caution">
    <text evidence="1">The sequence shown here is derived from an EMBL/GenBank/DDBJ whole genome shotgun (WGS) entry which is preliminary data.</text>
</comment>
<evidence type="ECO:0000313" key="1">
    <source>
        <dbReference type="EMBL" id="MDY0883245.1"/>
    </source>
</evidence>
<evidence type="ECO:0000313" key="2">
    <source>
        <dbReference type="Proteomes" id="UP001279642"/>
    </source>
</evidence>
<name>A0ABU5EB74_9PROT</name>
<dbReference type="Proteomes" id="UP001279642">
    <property type="component" value="Unassembled WGS sequence"/>
</dbReference>
<accession>A0ABU5EB74</accession>
<sequence length="427" mass="48408">MNSGIMLDVYYTLRGAIDSLTGGVERSAKRLADRIDWTTWRAGRPTILCLDRALFKKDLAEMRRWTDLNLVTVRATRVKKFQNAWVKPQWRRQTFLAYDLTQDARKLAPLLERFGCAFLAAAADHHKIDGVMAANTDYWQDEALKLACRKMGIPFLVLSRESYGIGRGREYVTDVYRRAKFDFIGAGCAVASQRCEDFLSACGSLDKAQVRATGWPRYDAWLEQPLKPAAERKSLTLMSYADPQAVQYAAQNFADVFREFVGLARAYRTQHPNGDLQFVVKLKKKRDEVWLGEIDPNYASSGLVVSADLPLPQLLADSRIVIGYNTLAVLEALLAETAVVVPCWADSKRDQHRSLMHFENPLDQQVCYFPQSPTELHQLLEQAINGTLAPKGSREKQLERFSLHSKVDPAKKASHEVEHFIRSLLPQ</sequence>
<keyword evidence="2" id="KW-1185">Reference proteome</keyword>
<organism evidence="1 2">
    <name type="scientific">Dongia soli</name>
    <dbReference type="NCBI Taxonomy" id="600628"/>
    <lineage>
        <taxon>Bacteria</taxon>
        <taxon>Pseudomonadati</taxon>
        <taxon>Pseudomonadota</taxon>
        <taxon>Alphaproteobacteria</taxon>
        <taxon>Rhodospirillales</taxon>
        <taxon>Dongiaceae</taxon>
        <taxon>Dongia</taxon>
    </lineage>
</organism>
<dbReference type="EMBL" id="JAXCLW010000002">
    <property type="protein sequence ID" value="MDY0883245.1"/>
    <property type="molecule type" value="Genomic_DNA"/>
</dbReference>
<gene>
    <name evidence="1" type="ORF">SMD27_10350</name>
</gene>